<name>A0A9J6RPE3_9GAMM</name>
<keyword evidence="2" id="KW-1185">Reference proteome</keyword>
<protein>
    <submittedName>
        <fullName evidence="1">Uncharacterized protein</fullName>
    </submittedName>
</protein>
<dbReference type="Proteomes" id="UP001069090">
    <property type="component" value="Unassembled WGS sequence"/>
</dbReference>
<gene>
    <name evidence="1" type="ORF">O0V09_11810</name>
</gene>
<evidence type="ECO:0000313" key="1">
    <source>
        <dbReference type="EMBL" id="MCZ0865893.1"/>
    </source>
</evidence>
<proteinExistence type="predicted"/>
<dbReference type="EMBL" id="JAPTGG010000009">
    <property type="protein sequence ID" value="MCZ0865893.1"/>
    <property type="molecule type" value="Genomic_DNA"/>
</dbReference>
<reference evidence="1 2" key="1">
    <citation type="submission" date="2022-12" db="EMBL/GenBank/DDBJ databases">
        <title>Dasania phycosphaerae sp. nov., isolated from particulate material of the south coast of Korea.</title>
        <authorList>
            <person name="Jiang Y."/>
        </authorList>
    </citation>
    <scope>NUCLEOTIDE SEQUENCE [LARGE SCALE GENOMIC DNA]</scope>
    <source>
        <strain evidence="1 2">GY-19</strain>
    </source>
</reference>
<dbReference type="InterPro" id="IPR036567">
    <property type="entry name" value="RHF-like"/>
</dbReference>
<dbReference type="AlphaFoldDB" id="A0A9J6RPE3"/>
<evidence type="ECO:0000313" key="2">
    <source>
        <dbReference type="Proteomes" id="UP001069090"/>
    </source>
</evidence>
<dbReference type="RefSeq" id="WP_258332041.1">
    <property type="nucleotide sequence ID" value="NZ_JAPTGG010000009.1"/>
</dbReference>
<dbReference type="Gene3D" id="3.30.160.100">
    <property type="entry name" value="Ribosome hibernation promotion factor-like"/>
    <property type="match status" value="1"/>
</dbReference>
<dbReference type="SUPFAM" id="SSF69754">
    <property type="entry name" value="Ribosome binding protein Y (YfiA homologue)"/>
    <property type="match status" value="1"/>
</dbReference>
<accession>A0A9J6RPE3</accession>
<comment type="caution">
    <text evidence="1">The sequence shown here is derived from an EMBL/GenBank/DDBJ whole genome shotgun (WGS) entry which is preliminary data.</text>
</comment>
<organism evidence="1 2">
    <name type="scientific">Dasania phycosphaerae</name>
    <dbReference type="NCBI Taxonomy" id="2950436"/>
    <lineage>
        <taxon>Bacteria</taxon>
        <taxon>Pseudomonadati</taxon>
        <taxon>Pseudomonadota</taxon>
        <taxon>Gammaproteobacteria</taxon>
        <taxon>Cellvibrionales</taxon>
        <taxon>Spongiibacteraceae</taxon>
        <taxon>Dasania</taxon>
    </lineage>
</organism>
<sequence length="117" mass="13405">MIVSITFRHGTEDKRLRHHIGQELLSYSLYASNITRIQVVFSKEKQHGNSDDVIACHISIHIPNKHPIDIYAYQPSKELAFDRAQERTIIKLIHINNSHTRCLKTYQHAAIHAAIGA</sequence>